<dbReference type="STRING" id="478744.SAMN05444359_108113"/>
<dbReference type="OrthoDB" id="798979at2"/>
<organism evidence="1 2">
    <name type="scientific">Neolewinella agarilytica</name>
    <dbReference type="NCBI Taxonomy" id="478744"/>
    <lineage>
        <taxon>Bacteria</taxon>
        <taxon>Pseudomonadati</taxon>
        <taxon>Bacteroidota</taxon>
        <taxon>Saprospiria</taxon>
        <taxon>Saprospirales</taxon>
        <taxon>Lewinellaceae</taxon>
        <taxon>Neolewinella</taxon>
    </lineage>
</organism>
<keyword evidence="2" id="KW-1185">Reference proteome</keyword>
<accession>A0A1H9F709</accession>
<evidence type="ECO:0000313" key="2">
    <source>
        <dbReference type="Proteomes" id="UP000199021"/>
    </source>
</evidence>
<dbReference type="Proteomes" id="UP000199021">
    <property type="component" value="Unassembled WGS sequence"/>
</dbReference>
<evidence type="ECO:0000313" key="1">
    <source>
        <dbReference type="EMBL" id="SEQ33756.1"/>
    </source>
</evidence>
<name>A0A1H9F709_9BACT</name>
<dbReference type="EMBL" id="FOFB01000008">
    <property type="protein sequence ID" value="SEQ33756.1"/>
    <property type="molecule type" value="Genomic_DNA"/>
</dbReference>
<protein>
    <recommendedName>
        <fullName evidence="3">Prevent-host-death family protein</fullName>
    </recommendedName>
</protein>
<dbReference type="AlphaFoldDB" id="A0A1H9F709"/>
<dbReference type="InParanoid" id="A0A1H9F709"/>
<dbReference type="RefSeq" id="WP_090167533.1">
    <property type="nucleotide sequence ID" value="NZ_FOFB01000008.1"/>
</dbReference>
<proteinExistence type="predicted"/>
<sequence>MMTSKLSIQYLTDEDGQKTAAVIPIDEWLEYSRFVEQYTSIKNSIRRGLQEVQDIKAGKIVPQSVESFLDEL</sequence>
<evidence type="ECO:0008006" key="3">
    <source>
        <dbReference type="Google" id="ProtNLM"/>
    </source>
</evidence>
<gene>
    <name evidence="1" type="ORF">SAMN05444359_108113</name>
</gene>
<reference evidence="2" key="1">
    <citation type="submission" date="2016-10" db="EMBL/GenBank/DDBJ databases">
        <authorList>
            <person name="Varghese N."/>
            <person name="Submissions S."/>
        </authorList>
    </citation>
    <scope>NUCLEOTIDE SEQUENCE [LARGE SCALE GENOMIC DNA]</scope>
    <source>
        <strain evidence="2">DSM 24740</strain>
    </source>
</reference>